<evidence type="ECO:0000313" key="14">
    <source>
        <dbReference type="Proteomes" id="UP001208570"/>
    </source>
</evidence>
<dbReference type="InterPro" id="IPR041872">
    <property type="entry name" value="Anticodon_Met"/>
</dbReference>
<evidence type="ECO:0000256" key="8">
    <source>
        <dbReference type="ARBA" id="ARBA00030331"/>
    </source>
</evidence>
<dbReference type="EMBL" id="JAODUP010000748">
    <property type="protein sequence ID" value="KAK2144554.1"/>
    <property type="molecule type" value="Genomic_DNA"/>
</dbReference>
<name>A0AAD9J0Y5_9ANNE</name>
<evidence type="ECO:0000256" key="3">
    <source>
        <dbReference type="ARBA" id="ARBA00022741"/>
    </source>
</evidence>
<dbReference type="GO" id="GO:0006431">
    <property type="term" value="P:methionyl-tRNA aminoacylation"/>
    <property type="evidence" value="ECO:0007669"/>
    <property type="project" value="InterPro"/>
</dbReference>
<feature type="domain" description="Methionyl/Leucyl tRNA synthetase" evidence="11">
    <location>
        <begin position="54"/>
        <end position="412"/>
    </location>
</feature>
<dbReference type="InterPro" id="IPR009080">
    <property type="entry name" value="tRNAsynth_Ia_anticodon-bd"/>
</dbReference>
<proteinExistence type="inferred from homology"/>
<evidence type="ECO:0000256" key="1">
    <source>
        <dbReference type="ARBA" id="ARBA00012838"/>
    </source>
</evidence>
<dbReference type="EC" id="6.1.1.10" evidence="1"/>
<keyword evidence="4 10" id="KW-0067">ATP-binding</keyword>
<evidence type="ECO:0000259" key="11">
    <source>
        <dbReference type="Pfam" id="PF09334"/>
    </source>
</evidence>
<keyword evidence="6 10" id="KW-0030">Aminoacyl-tRNA synthetase</keyword>
<keyword evidence="2 10" id="KW-0436">Ligase</keyword>
<dbReference type="Gene3D" id="1.10.730.10">
    <property type="entry name" value="Isoleucyl-tRNA Synthetase, Domain 1"/>
    <property type="match status" value="1"/>
</dbReference>
<feature type="domain" description="Methionyl-tRNA synthetase anticodon-binding" evidence="12">
    <location>
        <begin position="436"/>
        <end position="536"/>
    </location>
</feature>
<evidence type="ECO:0000256" key="10">
    <source>
        <dbReference type="RuleBase" id="RU363039"/>
    </source>
</evidence>
<dbReference type="GO" id="GO:0005524">
    <property type="term" value="F:ATP binding"/>
    <property type="evidence" value="ECO:0007669"/>
    <property type="project" value="UniProtKB-KW"/>
</dbReference>
<dbReference type="SUPFAM" id="SSF47323">
    <property type="entry name" value="Anticodon-binding domain of a subclass of class I aminoacyl-tRNA synthetases"/>
    <property type="match status" value="1"/>
</dbReference>
<comment type="similarity">
    <text evidence="10">Belongs to the class-I aminoacyl-tRNA synthetase family.</text>
</comment>
<dbReference type="Proteomes" id="UP001208570">
    <property type="component" value="Unassembled WGS sequence"/>
</dbReference>
<dbReference type="InterPro" id="IPR033911">
    <property type="entry name" value="MetRS_core"/>
</dbReference>
<evidence type="ECO:0000256" key="2">
    <source>
        <dbReference type="ARBA" id="ARBA00022598"/>
    </source>
</evidence>
<gene>
    <name evidence="13" type="ORF">LSH36_748g02067</name>
</gene>
<evidence type="ECO:0000256" key="7">
    <source>
        <dbReference type="ARBA" id="ARBA00026124"/>
    </source>
</evidence>
<dbReference type="FunFam" id="2.170.220.10:FF:000001">
    <property type="entry name" value="methionine--tRNA ligase, mitochondrial"/>
    <property type="match status" value="1"/>
</dbReference>
<dbReference type="PANTHER" id="PTHR43326">
    <property type="entry name" value="METHIONYL-TRNA SYNTHETASE"/>
    <property type="match status" value="1"/>
</dbReference>
<dbReference type="GO" id="GO:0004825">
    <property type="term" value="F:methionine-tRNA ligase activity"/>
    <property type="evidence" value="ECO:0007669"/>
    <property type="project" value="UniProtKB-EC"/>
</dbReference>
<evidence type="ECO:0000256" key="6">
    <source>
        <dbReference type="ARBA" id="ARBA00023146"/>
    </source>
</evidence>
<dbReference type="InterPro" id="IPR015413">
    <property type="entry name" value="Methionyl/Leucyl_tRNA_Synth"/>
</dbReference>
<sequence>MACRCLLSRILNYHSAPNTILTLTCQRRLQVALLEGTRKYSAAKSTTSDGPDTYFITTPIFYVNSVPHIGHLHTTVLSDCLARWHRIKGKHVIFSTGTDEHGMKIQKAALDHNQQPADYCDKISAEFQRLFTLTNISHTNFIRTTEQRHIETVQHFWQRIYDNGYIYKGSYSGWYCTSDEAFLTDDRVDEITSKDGKLIKVSADSGHPVEWMEEENYMFKLSAFKQQLLDWLRKDVIKPAKFQAVVNQWVEQSLQDLSVSRTTKRLTWGIPVPGDPTQTIYVWLDALVNYLTVGGYPRMGYTWPAQCHVVGKDILKFHAVYWPAFLMAADLPVPDEIMCHSHWLVDGVKMSKSLGNVVNPFDDVNKYTVDGLRYFLLREAVPHSDANYTTDKVTNILNSELANTLGNLLGRCTSMAVNPNQHFPEFDEELFKSTSSDADQEMMKSLHKLPGFVDDCYTEYNIYKGIDAVMNQLRLTNTFLEQQKPWELCKHNERARQLGNVLHLTMETLRVCAILLQPITPDMACRILDALNIPKDSRMFVDSKCHFQGGTSLAATRSGPAFKRITHRSKASV</sequence>
<comment type="catalytic activity">
    <reaction evidence="9">
        <text>tRNA(Met) + L-methionine + ATP = L-methionyl-tRNA(Met) + AMP + diphosphate</text>
        <dbReference type="Rhea" id="RHEA:13481"/>
        <dbReference type="Rhea" id="RHEA-COMP:9667"/>
        <dbReference type="Rhea" id="RHEA-COMP:9698"/>
        <dbReference type="ChEBI" id="CHEBI:30616"/>
        <dbReference type="ChEBI" id="CHEBI:33019"/>
        <dbReference type="ChEBI" id="CHEBI:57844"/>
        <dbReference type="ChEBI" id="CHEBI:78442"/>
        <dbReference type="ChEBI" id="CHEBI:78530"/>
        <dbReference type="ChEBI" id="CHEBI:456215"/>
        <dbReference type="EC" id="6.1.1.10"/>
    </reaction>
</comment>
<dbReference type="Gene3D" id="3.40.50.620">
    <property type="entry name" value="HUPs"/>
    <property type="match status" value="1"/>
</dbReference>
<evidence type="ECO:0000256" key="9">
    <source>
        <dbReference type="ARBA" id="ARBA00047364"/>
    </source>
</evidence>
<dbReference type="NCBIfam" id="TIGR00398">
    <property type="entry name" value="metG"/>
    <property type="match status" value="1"/>
</dbReference>
<dbReference type="AlphaFoldDB" id="A0AAD9J0Y5"/>
<dbReference type="InterPro" id="IPR014758">
    <property type="entry name" value="Met-tRNA_synth"/>
</dbReference>
<dbReference type="GO" id="GO:0005739">
    <property type="term" value="C:mitochondrion"/>
    <property type="evidence" value="ECO:0007669"/>
    <property type="project" value="UniProtKB-ARBA"/>
</dbReference>
<protein>
    <recommendedName>
        <fullName evidence="7">Methionine--tRNA ligase, mitochondrial</fullName>
        <ecNumber evidence="1">6.1.1.10</ecNumber>
    </recommendedName>
    <alternativeName>
        <fullName evidence="8">Mitochondrial methionyl-tRNA synthetase</fullName>
    </alternativeName>
</protein>
<dbReference type="Pfam" id="PF09334">
    <property type="entry name" value="tRNA-synt_1g"/>
    <property type="match status" value="1"/>
</dbReference>
<dbReference type="InterPro" id="IPR014729">
    <property type="entry name" value="Rossmann-like_a/b/a_fold"/>
</dbReference>
<evidence type="ECO:0000256" key="5">
    <source>
        <dbReference type="ARBA" id="ARBA00022917"/>
    </source>
</evidence>
<dbReference type="Gene3D" id="2.170.220.10">
    <property type="match status" value="1"/>
</dbReference>
<keyword evidence="3 10" id="KW-0547">Nucleotide-binding</keyword>
<dbReference type="SUPFAM" id="SSF52374">
    <property type="entry name" value="Nucleotidylyl transferase"/>
    <property type="match status" value="1"/>
</dbReference>
<dbReference type="InterPro" id="IPR023457">
    <property type="entry name" value="Met-tRNA_synth_2"/>
</dbReference>
<dbReference type="CDD" id="cd00814">
    <property type="entry name" value="MetRS_core"/>
    <property type="match status" value="1"/>
</dbReference>
<reference evidence="13" key="1">
    <citation type="journal article" date="2023" name="Mol. Biol. Evol.">
        <title>Third-Generation Sequencing Reveals the Adaptive Role of the Epigenome in Three Deep-Sea Polychaetes.</title>
        <authorList>
            <person name="Perez M."/>
            <person name="Aroh O."/>
            <person name="Sun Y."/>
            <person name="Lan Y."/>
            <person name="Juniper S.K."/>
            <person name="Young C.R."/>
            <person name="Angers B."/>
            <person name="Qian P.Y."/>
        </authorList>
    </citation>
    <scope>NUCLEOTIDE SEQUENCE</scope>
    <source>
        <strain evidence="13">P08H-3</strain>
    </source>
</reference>
<keyword evidence="14" id="KW-1185">Reference proteome</keyword>
<dbReference type="Pfam" id="PF19303">
    <property type="entry name" value="Anticodon_3"/>
    <property type="match status" value="1"/>
</dbReference>
<evidence type="ECO:0000313" key="13">
    <source>
        <dbReference type="EMBL" id="KAK2144554.1"/>
    </source>
</evidence>
<evidence type="ECO:0000259" key="12">
    <source>
        <dbReference type="Pfam" id="PF19303"/>
    </source>
</evidence>
<dbReference type="CDD" id="cd07957">
    <property type="entry name" value="Anticodon_Ia_Met"/>
    <property type="match status" value="1"/>
</dbReference>
<comment type="caution">
    <text evidence="13">The sequence shown here is derived from an EMBL/GenBank/DDBJ whole genome shotgun (WGS) entry which is preliminary data.</text>
</comment>
<dbReference type="PRINTS" id="PR01041">
    <property type="entry name" value="TRNASYNTHMET"/>
</dbReference>
<evidence type="ECO:0000256" key="4">
    <source>
        <dbReference type="ARBA" id="ARBA00022840"/>
    </source>
</evidence>
<dbReference type="PANTHER" id="PTHR43326:SF1">
    <property type="entry name" value="METHIONINE--TRNA LIGASE, MITOCHONDRIAL"/>
    <property type="match status" value="1"/>
</dbReference>
<keyword evidence="5 10" id="KW-0648">Protein biosynthesis</keyword>
<organism evidence="13 14">
    <name type="scientific">Paralvinella palmiformis</name>
    <dbReference type="NCBI Taxonomy" id="53620"/>
    <lineage>
        <taxon>Eukaryota</taxon>
        <taxon>Metazoa</taxon>
        <taxon>Spiralia</taxon>
        <taxon>Lophotrochozoa</taxon>
        <taxon>Annelida</taxon>
        <taxon>Polychaeta</taxon>
        <taxon>Sedentaria</taxon>
        <taxon>Canalipalpata</taxon>
        <taxon>Terebellida</taxon>
        <taxon>Terebelliformia</taxon>
        <taxon>Alvinellidae</taxon>
        <taxon>Paralvinella</taxon>
    </lineage>
</organism>
<accession>A0AAD9J0Y5</accession>